<dbReference type="AlphaFoldDB" id="A0A5M8QXK6"/>
<accession>A0A5M8QXK6</accession>
<dbReference type="InterPro" id="IPR029442">
    <property type="entry name" value="GyrI-like"/>
</dbReference>
<feature type="domain" description="GyrI-like small molecule binding" evidence="1">
    <location>
        <begin position="4"/>
        <end position="151"/>
    </location>
</feature>
<reference evidence="2 3" key="1">
    <citation type="submission" date="2019-05" db="EMBL/GenBank/DDBJ databases">
        <authorList>
            <person name="Qu J.-H."/>
        </authorList>
    </citation>
    <scope>NUCLEOTIDE SEQUENCE [LARGE SCALE GENOMIC DNA]</scope>
    <source>
        <strain evidence="2 3">NS28</strain>
    </source>
</reference>
<dbReference type="OrthoDB" id="6003696at2"/>
<dbReference type="InterPro" id="IPR011256">
    <property type="entry name" value="Reg_factor_effector_dom_sf"/>
</dbReference>
<evidence type="ECO:0000313" key="2">
    <source>
        <dbReference type="EMBL" id="KAA6440098.1"/>
    </source>
</evidence>
<sequence length="155" mass="17818">MQTKTIQPIHVLYFETETSFNNIMQYVRVVAHRLYREAYRKELEVTGPIYWIYKGADGNPETQFNLSIALPVSCSNTELAGSEFKLKYLNPFDCVAGHLYGSWQGLGRIYSELAHDLATEKRIMSGENREIYLNMDFENPENNITEVQIGIIKSA</sequence>
<dbReference type="RefSeq" id="WP_139011128.1">
    <property type="nucleotide sequence ID" value="NZ_VBSN01000027.1"/>
</dbReference>
<dbReference type="SUPFAM" id="SSF55136">
    <property type="entry name" value="Probable bacterial effector-binding domain"/>
    <property type="match status" value="1"/>
</dbReference>
<evidence type="ECO:0000259" key="1">
    <source>
        <dbReference type="Pfam" id="PF06445"/>
    </source>
</evidence>
<comment type="caution">
    <text evidence="2">The sequence shown here is derived from an EMBL/GenBank/DDBJ whole genome shotgun (WGS) entry which is preliminary data.</text>
</comment>
<proteinExistence type="predicted"/>
<dbReference type="Pfam" id="PF06445">
    <property type="entry name" value="GyrI-like"/>
    <property type="match status" value="1"/>
</dbReference>
<name>A0A5M8QXK6_9BACT</name>
<evidence type="ECO:0000313" key="3">
    <source>
        <dbReference type="Proteomes" id="UP000323994"/>
    </source>
</evidence>
<keyword evidence="3" id="KW-1185">Reference proteome</keyword>
<dbReference type="EMBL" id="VBSN01000027">
    <property type="protein sequence ID" value="KAA6440098.1"/>
    <property type="molecule type" value="Genomic_DNA"/>
</dbReference>
<dbReference type="Gene3D" id="3.20.80.10">
    <property type="entry name" value="Regulatory factor, effector binding domain"/>
    <property type="match status" value="1"/>
</dbReference>
<organism evidence="2 3">
    <name type="scientific">Dyadobacter flavalbus</name>
    <dbReference type="NCBI Taxonomy" id="2579942"/>
    <lineage>
        <taxon>Bacteria</taxon>
        <taxon>Pseudomonadati</taxon>
        <taxon>Bacteroidota</taxon>
        <taxon>Cytophagia</taxon>
        <taxon>Cytophagales</taxon>
        <taxon>Spirosomataceae</taxon>
        <taxon>Dyadobacter</taxon>
    </lineage>
</organism>
<dbReference type="Proteomes" id="UP000323994">
    <property type="component" value="Unassembled WGS sequence"/>
</dbReference>
<protein>
    <submittedName>
        <fullName evidence="2">GyrI-like domain-containing protein</fullName>
    </submittedName>
</protein>
<gene>
    <name evidence="2" type="ORF">FEM33_05690</name>
</gene>